<dbReference type="EMBL" id="JANHAX010000004">
    <property type="protein sequence ID" value="MDQ2090939.1"/>
    <property type="molecule type" value="Genomic_DNA"/>
</dbReference>
<sequence length="84" mass="9820">MGLESAVEKLDKYFKRLEKGKAQKIKPSHVEKVIGKLEAKAALLQTEISETEKESKKQRLERKLQMVREQQERARWLAEKIGRS</sequence>
<protein>
    <submittedName>
        <fullName evidence="2">Uncharacterized protein</fullName>
    </submittedName>
</protein>
<dbReference type="RefSeq" id="WP_306736229.1">
    <property type="nucleotide sequence ID" value="NZ_JANHAX010000004.1"/>
</dbReference>
<reference evidence="2" key="1">
    <citation type="submission" date="2022-07" db="EMBL/GenBank/DDBJ databases">
        <authorList>
            <person name="Otstavnykh N."/>
            <person name="Isaeva M."/>
            <person name="Bystritskaya E."/>
        </authorList>
    </citation>
    <scope>NUCLEOTIDE SEQUENCE</scope>
    <source>
        <strain evidence="2">KCTC 52189</strain>
    </source>
</reference>
<evidence type="ECO:0000256" key="1">
    <source>
        <dbReference type="SAM" id="Coils"/>
    </source>
</evidence>
<organism evidence="2 3">
    <name type="scientific">Marimonas arenosa</name>
    <dbReference type="NCBI Taxonomy" id="1795305"/>
    <lineage>
        <taxon>Bacteria</taxon>
        <taxon>Pseudomonadati</taxon>
        <taxon>Pseudomonadota</taxon>
        <taxon>Alphaproteobacteria</taxon>
        <taxon>Rhodobacterales</taxon>
        <taxon>Paracoccaceae</taxon>
        <taxon>Marimonas</taxon>
    </lineage>
</organism>
<name>A0AAE3WE02_9RHOB</name>
<gene>
    <name evidence="2" type="ORF">NO357_13630</name>
</gene>
<keyword evidence="1" id="KW-0175">Coiled coil</keyword>
<keyword evidence="3" id="KW-1185">Reference proteome</keyword>
<feature type="coiled-coil region" evidence="1">
    <location>
        <begin position="3"/>
        <end position="77"/>
    </location>
</feature>
<accession>A0AAE3WE02</accession>
<evidence type="ECO:0000313" key="2">
    <source>
        <dbReference type="EMBL" id="MDQ2090939.1"/>
    </source>
</evidence>
<evidence type="ECO:0000313" key="3">
    <source>
        <dbReference type="Proteomes" id="UP001226762"/>
    </source>
</evidence>
<comment type="caution">
    <text evidence="2">The sequence shown here is derived from an EMBL/GenBank/DDBJ whole genome shotgun (WGS) entry which is preliminary data.</text>
</comment>
<dbReference type="Proteomes" id="UP001226762">
    <property type="component" value="Unassembled WGS sequence"/>
</dbReference>
<reference evidence="2" key="2">
    <citation type="submission" date="2023-02" db="EMBL/GenBank/DDBJ databases">
        <title>'Rhodoalgimonas zhirmunskyi' gen. nov., isolated from a red alga.</title>
        <authorList>
            <person name="Nedashkovskaya O.I."/>
            <person name="Otstavnykh N.Y."/>
            <person name="Bystritskaya E.P."/>
            <person name="Balabanova L.A."/>
            <person name="Isaeva M.P."/>
        </authorList>
    </citation>
    <scope>NUCLEOTIDE SEQUENCE</scope>
    <source>
        <strain evidence="2">KCTC 52189</strain>
    </source>
</reference>
<dbReference type="AlphaFoldDB" id="A0AAE3WE02"/>
<proteinExistence type="predicted"/>